<keyword evidence="4" id="KW-0573">Peptidoglycan synthesis</keyword>
<gene>
    <name evidence="8" type="ORF">GCM10023352_15660</name>
</gene>
<sequence>MSNILQSDIWAKLQEHNGHTVVRGSGEGWNYMATVEGGSTGRYLYSPYGPEAENAAAFDAAIADMKRVAAEHKCWFIRVEPTNDRIWGQQSGEAFLAARGFKLSPRQIQPGHTQIIDLTLSEDELLKGMISSNRNLHRNIHKKGVTFEKSQNPEDVKILLHYLNETAERLGFNRQQDDYLMNVAKVLMPEDAATLFIVKVDGEPIGASLCYDSDDTRVYAHTAVSFDHRKLKAGNPLLSTIIMDAKEKGLKYMDLFGIAPNDDPNHEWAGFTQFKKSFGGESVAFPGTWDLPVSAQGYRAYQGIRAAREGLAQAKKLAQTKVLPAAQKTMSTVRTKVGK</sequence>
<keyword evidence="2" id="KW-0808">Transferase</keyword>
<evidence type="ECO:0000256" key="1">
    <source>
        <dbReference type="ARBA" id="ARBA00009943"/>
    </source>
</evidence>
<name>A0ABP9BNB1_9MICC</name>
<dbReference type="InterPro" id="IPR016181">
    <property type="entry name" value="Acyl_CoA_acyltransferase"/>
</dbReference>
<dbReference type="SUPFAM" id="SSF55729">
    <property type="entry name" value="Acyl-CoA N-acyltransferases (Nat)"/>
    <property type="match status" value="2"/>
</dbReference>
<dbReference type="Pfam" id="PF13480">
    <property type="entry name" value="Acetyltransf_6"/>
    <property type="match status" value="1"/>
</dbReference>
<dbReference type="PROSITE" id="PS51186">
    <property type="entry name" value="GNAT"/>
    <property type="match status" value="1"/>
</dbReference>
<dbReference type="EMBL" id="BAABKP010000002">
    <property type="protein sequence ID" value="GAA4796956.1"/>
    <property type="molecule type" value="Genomic_DNA"/>
</dbReference>
<proteinExistence type="inferred from homology"/>
<accession>A0ABP9BNB1</accession>
<evidence type="ECO:0000259" key="7">
    <source>
        <dbReference type="PROSITE" id="PS51186"/>
    </source>
</evidence>
<keyword evidence="5" id="KW-0012">Acyltransferase</keyword>
<dbReference type="PANTHER" id="PTHR36174">
    <property type="entry name" value="LIPID II:GLYCINE GLYCYLTRANSFERASE"/>
    <property type="match status" value="1"/>
</dbReference>
<feature type="domain" description="N-acetyltransferase" evidence="7">
    <location>
        <begin position="145"/>
        <end position="292"/>
    </location>
</feature>
<protein>
    <recommendedName>
        <fullName evidence="7">N-acetyltransferase domain-containing protein</fullName>
    </recommendedName>
</protein>
<evidence type="ECO:0000256" key="4">
    <source>
        <dbReference type="ARBA" id="ARBA00022984"/>
    </source>
</evidence>
<evidence type="ECO:0000256" key="6">
    <source>
        <dbReference type="ARBA" id="ARBA00023316"/>
    </source>
</evidence>
<dbReference type="InterPro" id="IPR003447">
    <property type="entry name" value="FEMABX"/>
</dbReference>
<comment type="similarity">
    <text evidence="1">Belongs to the FemABX family.</text>
</comment>
<comment type="caution">
    <text evidence="8">The sequence shown here is derived from an EMBL/GenBank/DDBJ whole genome shotgun (WGS) entry which is preliminary data.</text>
</comment>
<evidence type="ECO:0000256" key="2">
    <source>
        <dbReference type="ARBA" id="ARBA00022679"/>
    </source>
</evidence>
<evidence type="ECO:0000313" key="9">
    <source>
        <dbReference type="Proteomes" id="UP001500187"/>
    </source>
</evidence>
<dbReference type="InterPro" id="IPR038740">
    <property type="entry name" value="BioF2-like_GNAT_dom"/>
</dbReference>
<dbReference type="Gene3D" id="3.40.630.30">
    <property type="match status" value="1"/>
</dbReference>
<dbReference type="RefSeq" id="WP_345446234.1">
    <property type="nucleotide sequence ID" value="NZ_BAABKP010000002.1"/>
</dbReference>
<evidence type="ECO:0000256" key="5">
    <source>
        <dbReference type="ARBA" id="ARBA00023315"/>
    </source>
</evidence>
<dbReference type="InterPro" id="IPR050644">
    <property type="entry name" value="PG_Glycine_Bridge_Synth"/>
</dbReference>
<keyword evidence="9" id="KW-1185">Reference proteome</keyword>
<dbReference type="PANTHER" id="PTHR36174:SF1">
    <property type="entry name" value="LIPID II:GLYCINE GLYCYLTRANSFERASE"/>
    <property type="match status" value="1"/>
</dbReference>
<organism evidence="8 9">
    <name type="scientific">Rothia endophytica</name>
    <dbReference type="NCBI Taxonomy" id="1324766"/>
    <lineage>
        <taxon>Bacteria</taxon>
        <taxon>Bacillati</taxon>
        <taxon>Actinomycetota</taxon>
        <taxon>Actinomycetes</taxon>
        <taxon>Micrococcales</taxon>
        <taxon>Micrococcaceae</taxon>
        <taxon>Rothia</taxon>
    </lineage>
</organism>
<evidence type="ECO:0000313" key="8">
    <source>
        <dbReference type="EMBL" id="GAA4796956.1"/>
    </source>
</evidence>
<reference evidence="9" key="1">
    <citation type="journal article" date="2019" name="Int. J. Syst. Evol. Microbiol.">
        <title>The Global Catalogue of Microorganisms (GCM) 10K type strain sequencing project: providing services to taxonomists for standard genome sequencing and annotation.</title>
        <authorList>
            <consortium name="The Broad Institute Genomics Platform"/>
            <consortium name="The Broad Institute Genome Sequencing Center for Infectious Disease"/>
            <person name="Wu L."/>
            <person name="Ma J."/>
        </authorList>
    </citation>
    <scope>NUCLEOTIDE SEQUENCE [LARGE SCALE GENOMIC DNA]</scope>
    <source>
        <strain evidence="9">JCM 18541</strain>
    </source>
</reference>
<keyword evidence="6" id="KW-0961">Cell wall biogenesis/degradation</keyword>
<dbReference type="Proteomes" id="UP001500187">
    <property type="component" value="Unassembled WGS sequence"/>
</dbReference>
<dbReference type="PROSITE" id="PS51191">
    <property type="entry name" value="FEMABX"/>
    <property type="match status" value="1"/>
</dbReference>
<evidence type="ECO:0000256" key="3">
    <source>
        <dbReference type="ARBA" id="ARBA00022960"/>
    </source>
</evidence>
<keyword evidence="3" id="KW-0133">Cell shape</keyword>
<dbReference type="InterPro" id="IPR000182">
    <property type="entry name" value="GNAT_dom"/>
</dbReference>